<feature type="binding site" evidence="9">
    <location>
        <position position="248"/>
    </location>
    <ligand>
        <name>[4Fe-4S] cluster</name>
        <dbReference type="ChEBI" id="CHEBI:49883"/>
    </ligand>
</feature>
<evidence type="ECO:0000259" key="11">
    <source>
        <dbReference type="Pfam" id="PF05093"/>
    </source>
</evidence>
<keyword evidence="13" id="KW-1185">Reference proteome</keyword>
<evidence type="ECO:0000256" key="3">
    <source>
        <dbReference type="ARBA" id="ARBA00022485"/>
    </source>
</evidence>
<feature type="compositionally biased region" description="Acidic residues" evidence="10">
    <location>
        <begin position="169"/>
        <end position="179"/>
    </location>
</feature>
<dbReference type="Pfam" id="PF05093">
    <property type="entry name" value="CIAPIN1"/>
    <property type="match status" value="1"/>
</dbReference>
<comment type="subunit">
    <text evidence="9">Monomer.</text>
</comment>
<evidence type="ECO:0000256" key="6">
    <source>
        <dbReference type="ARBA" id="ARBA00023004"/>
    </source>
</evidence>
<feature type="binding site" evidence="9">
    <location>
        <position position="221"/>
    </location>
    <ligand>
        <name>[2Fe-2S] cluster</name>
        <dbReference type="ChEBI" id="CHEBI:190135"/>
    </ligand>
</feature>
<dbReference type="OMA" id="KACDNCT"/>
<evidence type="ECO:0000256" key="1">
    <source>
        <dbReference type="ARBA" id="ARBA00001966"/>
    </source>
</evidence>
<dbReference type="PROSITE" id="PS00018">
    <property type="entry name" value="EF_HAND_1"/>
    <property type="match status" value="1"/>
</dbReference>
<dbReference type="eggNOG" id="KOG4020">
    <property type="taxonomic scope" value="Eukaryota"/>
</dbReference>
<dbReference type="Proteomes" id="UP000266841">
    <property type="component" value="Unassembled WGS sequence"/>
</dbReference>
<dbReference type="GO" id="GO:0051537">
    <property type="term" value="F:2 iron, 2 sulfur cluster binding"/>
    <property type="evidence" value="ECO:0007669"/>
    <property type="project" value="UniProtKB-UniRule"/>
</dbReference>
<keyword evidence="6 9" id="KW-0408">Iron</keyword>
<evidence type="ECO:0000256" key="10">
    <source>
        <dbReference type="SAM" id="MobiDB-lite"/>
    </source>
</evidence>
<comment type="caution">
    <text evidence="12">The sequence shown here is derived from an EMBL/GenBank/DDBJ whole genome shotgun (WGS) entry which is preliminary data.</text>
</comment>
<accession>K0S593</accession>
<feature type="binding site" evidence="9">
    <location>
        <position position="212"/>
    </location>
    <ligand>
        <name>[2Fe-2S] cluster</name>
        <dbReference type="ChEBI" id="CHEBI:190135"/>
    </ligand>
</feature>
<comment type="caution">
    <text evidence="9">Lacks conserved residue(s) required for the propagation of feature annotation.</text>
</comment>
<dbReference type="GO" id="GO:0051539">
    <property type="term" value="F:4 iron, 4 sulfur cluster binding"/>
    <property type="evidence" value="ECO:0007669"/>
    <property type="project" value="UniProtKB-KW"/>
</dbReference>
<dbReference type="PANTHER" id="PTHR13273:SF14">
    <property type="entry name" value="ANAMORSIN"/>
    <property type="match status" value="1"/>
</dbReference>
<evidence type="ECO:0000256" key="4">
    <source>
        <dbReference type="ARBA" id="ARBA00022490"/>
    </source>
</evidence>
<feature type="binding site" evidence="9">
    <location>
        <position position="223"/>
    </location>
    <ligand>
        <name>[2Fe-2S] cluster</name>
        <dbReference type="ChEBI" id="CHEBI:190135"/>
    </ligand>
</feature>
<evidence type="ECO:0000256" key="9">
    <source>
        <dbReference type="HAMAP-Rule" id="MF_03115"/>
    </source>
</evidence>
<evidence type="ECO:0000256" key="7">
    <source>
        <dbReference type="ARBA" id="ARBA00023014"/>
    </source>
</evidence>
<comment type="cofactor">
    <cofactor evidence="9">
        <name>[2Fe-2S] cluster</name>
        <dbReference type="ChEBI" id="CHEBI:190135"/>
    </cofactor>
</comment>
<feature type="binding site" evidence="9">
    <location>
        <position position="251"/>
    </location>
    <ligand>
        <name>[4Fe-4S] cluster</name>
        <dbReference type="ChEBI" id="CHEBI:49883"/>
    </ligand>
</feature>
<reference evidence="12 13" key="1">
    <citation type="journal article" date="2012" name="Genome Biol.">
        <title>Genome and low-iron response of an oceanic diatom adapted to chronic iron limitation.</title>
        <authorList>
            <person name="Lommer M."/>
            <person name="Specht M."/>
            <person name="Roy A.S."/>
            <person name="Kraemer L."/>
            <person name="Andreson R."/>
            <person name="Gutowska M.A."/>
            <person name="Wolf J."/>
            <person name="Bergner S.V."/>
            <person name="Schilhabel M.B."/>
            <person name="Klostermeier U.C."/>
            <person name="Beiko R.G."/>
            <person name="Rosenstiel P."/>
            <person name="Hippler M."/>
            <person name="Laroche J."/>
        </authorList>
    </citation>
    <scope>NUCLEOTIDE SEQUENCE [LARGE SCALE GENOMIC DNA]</scope>
    <source>
        <strain evidence="12 13">CCMP1005</strain>
    </source>
</reference>
<feature type="binding site" evidence="9">
    <location>
        <position position="259"/>
    </location>
    <ligand>
        <name>[4Fe-4S] cluster</name>
        <dbReference type="ChEBI" id="CHEBI:49883"/>
    </ligand>
</feature>
<comment type="domain">
    <text evidence="9">The twin Cx2C motifs are involved in the recognition by the mitochondrial MIA40-ERV1 disulfide relay system. The formation of 2 disulfide bonds in the Cx2C motifs through dithiol/disulfide exchange reactions effectively traps the protein in the mitochondrial intermembrane space.</text>
</comment>
<dbReference type="InterPro" id="IPR007785">
    <property type="entry name" value="Anamorsin"/>
</dbReference>
<evidence type="ECO:0000256" key="8">
    <source>
        <dbReference type="ARBA" id="ARBA00023128"/>
    </source>
</evidence>
<comment type="domain">
    <text evidence="9">The C-terminal domain binds 2 Fe-S clusters but is otherwise mostly in an intrinsically disordered conformation.</text>
</comment>
<keyword evidence="5 9" id="KW-0479">Metal-binding</keyword>
<comment type="similarity">
    <text evidence="2 9">Belongs to the anamorsin family.</text>
</comment>
<gene>
    <name evidence="12" type="ORF">THAOC_19661</name>
</gene>
<feature type="region of interest" description="Disordered" evidence="10">
    <location>
        <begin position="142"/>
        <end position="179"/>
    </location>
</feature>
<feature type="binding site" evidence="9">
    <location>
        <position position="262"/>
    </location>
    <ligand>
        <name>[4Fe-4S] cluster</name>
        <dbReference type="ChEBI" id="CHEBI:49883"/>
    </ligand>
</feature>
<feature type="short sequence motif" description="Cx2C motif 1" evidence="9">
    <location>
        <begin position="248"/>
        <end position="251"/>
    </location>
</feature>
<proteinExistence type="inferred from homology"/>
<comment type="function">
    <text evidence="9">Component of the cytosolic iron-sulfur (Fe-S) protein assembly (CIA) machinery. Required for the maturation of extramitochondrial Fe-S proteins. Part of an electron transfer chain functioning in an early step of cytosolic Fe-S biogenesis, facilitating the de novo assembly of a [4Fe-4S] cluster on the cytosolic Fe-S scaffold complex. Electrons are transferred from NADPH via a FAD- and FMN-containing diflavin oxidoreductase. Together with the diflavin oxidoreductase, also required for the assembly of the diferric tyrosyl radical cofactor of ribonucleotide reductase (RNR), probably by providing electrons for reduction during radical cofactor maturation in the catalytic small subunit.</text>
</comment>
<evidence type="ECO:0000256" key="5">
    <source>
        <dbReference type="ARBA" id="ARBA00022723"/>
    </source>
</evidence>
<protein>
    <recommendedName>
        <fullName evidence="9">Anamorsin homolog</fullName>
    </recommendedName>
    <alternativeName>
        <fullName evidence="9">Fe-S cluster assembly protein DRE2 homolog</fullName>
    </alternativeName>
</protein>
<keyword evidence="9" id="KW-0001">2Fe-2S</keyword>
<dbReference type="GO" id="GO:0046872">
    <property type="term" value="F:metal ion binding"/>
    <property type="evidence" value="ECO:0007669"/>
    <property type="project" value="UniProtKB-KW"/>
</dbReference>
<dbReference type="OrthoDB" id="311633at2759"/>
<feature type="domain" description="Anamorsin C-terminal" evidence="11">
    <location>
        <begin position="244"/>
        <end position="275"/>
    </location>
</feature>
<dbReference type="GO" id="GO:0016226">
    <property type="term" value="P:iron-sulfur cluster assembly"/>
    <property type="evidence" value="ECO:0007669"/>
    <property type="project" value="UniProtKB-UniRule"/>
</dbReference>
<keyword evidence="4 9" id="KW-0963">Cytoplasm</keyword>
<evidence type="ECO:0000313" key="12">
    <source>
        <dbReference type="EMBL" id="EJK60049.1"/>
    </source>
</evidence>
<dbReference type="PANTHER" id="PTHR13273">
    <property type="entry name" value="ANAMORSIN"/>
    <property type="match status" value="1"/>
</dbReference>
<name>K0S593_THAOC</name>
<keyword evidence="3 9" id="KW-0004">4Fe-4S</keyword>
<feature type="short sequence motif" description="Cx2C motif 2" evidence="9">
    <location>
        <begin position="259"/>
        <end position="262"/>
    </location>
</feature>
<dbReference type="AlphaFoldDB" id="K0S593"/>
<dbReference type="InterPro" id="IPR046408">
    <property type="entry name" value="CIAPIN1"/>
</dbReference>
<feature type="region of interest" description="Fe-S binding site B" evidence="9">
    <location>
        <begin position="248"/>
        <end position="262"/>
    </location>
</feature>
<comment type="domain">
    <text evidence="9">The N-terminal domain has structural similarity with S-adenosyl-L-methionine-dependent methyltransferases, but does not bind S-adenosyl-L-methionine. It is required for correct assembly of the 2 Fe-S clusters.</text>
</comment>
<evidence type="ECO:0000256" key="2">
    <source>
        <dbReference type="ARBA" id="ARBA00008169"/>
    </source>
</evidence>
<keyword evidence="7 9" id="KW-0411">Iron-sulfur</keyword>
<keyword evidence="8 9" id="KW-0496">Mitochondrion</keyword>
<dbReference type="GO" id="GO:0009055">
    <property type="term" value="F:electron transfer activity"/>
    <property type="evidence" value="ECO:0007669"/>
    <property type="project" value="UniProtKB-UniRule"/>
</dbReference>
<feature type="binding site" evidence="9">
    <location>
        <position position="218"/>
    </location>
    <ligand>
        <name>[2Fe-2S] cluster</name>
        <dbReference type="ChEBI" id="CHEBI:190135"/>
    </ligand>
</feature>
<dbReference type="EMBL" id="AGNL01021647">
    <property type="protein sequence ID" value="EJK60049.1"/>
    <property type="molecule type" value="Genomic_DNA"/>
</dbReference>
<dbReference type="GO" id="GO:0005758">
    <property type="term" value="C:mitochondrial intermembrane space"/>
    <property type="evidence" value="ECO:0007669"/>
    <property type="project" value="UniProtKB-SubCell"/>
</dbReference>
<evidence type="ECO:0000313" key="13">
    <source>
        <dbReference type="Proteomes" id="UP000266841"/>
    </source>
</evidence>
<sequence>MSSTIINIGSAAIGPGDAILAPSKESLSNCLERTPTLKLSKIELRVRSSELLSHYDSLALASLVPKLIPGGSVTVQVLPGGDDVDGAPRGSGDYAVVTTSFVLAGLRTESELKSADGGRTFTARKPKENASKPMTPSAILNLGPAENKGPKLNFSKPKVPTGTKVTLSLDDDDDDDQIDEDDLLSSAAASGMLAPPPAVDMADRARKLADDCGGRKACDNCTCGRAEAEAAAEENGDSTGKAPHRSECGNCSKGDAFRCAGCPYLGKPAFKEGEEHLVLKLMDDV</sequence>
<organism evidence="12 13">
    <name type="scientific">Thalassiosira oceanica</name>
    <name type="common">Marine diatom</name>
    <dbReference type="NCBI Taxonomy" id="159749"/>
    <lineage>
        <taxon>Eukaryota</taxon>
        <taxon>Sar</taxon>
        <taxon>Stramenopiles</taxon>
        <taxon>Ochrophyta</taxon>
        <taxon>Bacillariophyta</taxon>
        <taxon>Coscinodiscophyceae</taxon>
        <taxon>Thalassiosirophycidae</taxon>
        <taxon>Thalassiosirales</taxon>
        <taxon>Thalassiosiraceae</taxon>
        <taxon>Thalassiosira</taxon>
    </lineage>
</organism>
<comment type="cofactor">
    <cofactor evidence="1 9">
        <name>[4Fe-4S] cluster</name>
        <dbReference type="ChEBI" id="CHEBI:49883"/>
    </cofactor>
</comment>
<comment type="subcellular location">
    <subcellularLocation>
        <location evidence="9">Cytoplasm</location>
    </subcellularLocation>
    <subcellularLocation>
        <location evidence="9">Mitochondrion intermembrane space</location>
    </subcellularLocation>
</comment>
<dbReference type="InterPro" id="IPR018247">
    <property type="entry name" value="EF_Hand_1_Ca_BS"/>
</dbReference>
<dbReference type="HAMAP" id="MF_03115">
    <property type="entry name" value="Anamorsin"/>
    <property type="match status" value="1"/>
</dbReference>